<dbReference type="Gene3D" id="1.20.144.10">
    <property type="entry name" value="Phosphatidic acid phosphatase type 2/haloperoxidase"/>
    <property type="match status" value="1"/>
</dbReference>
<dbReference type="RefSeq" id="WP_123040182.1">
    <property type="nucleotide sequence ID" value="NZ_CP033433.1"/>
</dbReference>
<evidence type="ECO:0000256" key="1">
    <source>
        <dbReference type="ARBA" id="ARBA00010792"/>
    </source>
</evidence>
<feature type="transmembrane region" description="Helical" evidence="2">
    <location>
        <begin position="349"/>
        <end position="367"/>
    </location>
</feature>
<dbReference type="InterPro" id="IPR051311">
    <property type="entry name" value="DedA_domain"/>
</dbReference>
<dbReference type="Pfam" id="PF01569">
    <property type="entry name" value="PAP2"/>
    <property type="match status" value="1"/>
</dbReference>
<feature type="transmembrane region" description="Helical" evidence="2">
    <location>
        <begin position="223"/>
        <end position="243"/>
    </location>
</feature>
<name>A0A3G3JV57_9BACL</name>
<organism evidence="5 6">
    <name type="scientific">Cohnella candidum</name>
    <dbReference type="NCBI Taxonomy" id="2674991"/>
    <lineage>
        <taxon>Bacteria</taxon>
        <taxon>Bacillati</taxon>
        <taxon>Bacillota</taxon>
        <taxon>Bacilli</taxon>
        <taxon>Bacillales</taxon>
        <taxon>Paenibacillaceae</taxon>
        <taxon>Cohnella</taxon>
    </lineage>
</organism>
<feature type="transmembrane region" description="Helical" evidence="2">
    <location>
        <begin position="53"/>
        <end position="74"/>
    </location>
</feature>
<gene>
    <name evidence="5" type="ORF">EAV92_05775</name>
</gene>
<dbReference type="GO" id="GO:0005886">
    <property type="term" value="C:plasma membrane"/>
    <property type="evidence" value="ECO:0007669"/>
    <property type="project" value="TreeGrafter"/>
</dbReference>
<evidence type="ECO:0000256" key="2">
    <source>
        <dbReference type="SAM" id="Phobius"/>
    </source>
</evidence>
<comment type="similarity">
    <text evidence="1">Belongs to the DedA family.</text>
</comment>
<feature type="domain" description="Phosphatidic acid phosphatase type 2/haloperoxidase" evidence="3">
    <location>
        <begin position="340"/>
        <end position="414"/>
    </location>
</feature>
<evidence type="ECO:0000259" key="4">
    <source>
        <dbReference type="Pfam" id="PF09335"/>
    </source>
</evidence>
<evidence type="ECO:0000259" key="3">
    <source>
        <dbReference type="Pfam" id="PF01569"/>
    </source>
</evidence>
<dbReference type="PANTHER" id="PTHR42709">
    <property type="entry name" value="ALKALINE PHOSPHATASE LIKE PROTEIN"/>
    <property type="match status" value="1"/>
</dbReference>
<feature type="transmembrane region" description="Helical" evidence="2">
    <location>
        <begin position="306"/>
        <end position="329"/>
    </location>
</feature>
<dbReference type="PANTHER" id="PTHR42709:SF9">
    <property type="entry name" value="ALKALINE PHOSPHATASE LIKE PROTEIN"/>
    <property type="match status" value="1"/>
</dbReference>
<feature type="transmembrane region" description="Helical" evidence="2">
    <location>
        <begin position="142"/>
        <end position="162"/>
    </location>
</feature>
<feature type="transmembrane region" description="Helical" evidence="2">
    <location>
        <begin position="277"/>
        <end position="299"/>
    </location>
</feature>
<keyword evidence="2" id="KW-1133">Transmembrane helix</keyword>
<dbReference type="AlphaFoldDB" id="A0A3G3JV57"/>
<dbReference type="KEGG" id="coh:EAV92_05775"/>
<feature type="domain" description="VTT" evidence="4">
    <location>
        <begin position="33"/>
        <end position="159"/>
    </location>
</feature>
<dbReference type="SUPFAM" id="SSF48317">
    <property type="entry name" value="Acid phosphatase/Vanadium-dependent haloperoxidase"/>
    <property type="match status" value="1"/>
</dbReference>
<keyword evidence="6" id="KW-1185">Reference proteome</keyword>
<dbReference type="Proteomes" id="UP000269097">
    <property type="component" value="Chromosome"/>
</dbReference>
<dbReference type="Pfam" id="PF09335">
    <property type="entry name" value="VTT_dom"/>
    <property type="match status" value="1"/>
</dbReference>
<feature type="transmembrane region" description="Helical" evidence="2">
    <location>
        <begin position="405"/>
        <end position="422"/>
    </location>
</feature>
<evidence type="ECO:0000313" key="5">
    <source>
        <dbReference type="EMBL" id="AYQ72122.1"/>
    </source>
</evidence>
<feature type="transmembrane region" description="Helical" evidence="2">
    <location>
        <begin position="15"/>
        <end position="33"/>
    </location>
</feature>
<keyword evidence="2" id="KW-0812">Transmembrane</keyword>
<protein>
    <submittedName>
        <fullName evidence="5">Phosphatase PAP2 family protein</fullName>
    </submittedName>
</protein>
<proteinExistence type="inferred from homology"/>
<dbReference type="EMBL" id="CP033433">
    <property type="protein sequence ID" value="AYQ72122.1"/>
    <property type="molecule type" value="Genomic_DNA"/>
</dbReference>
<sequence>MSFFTQYFTHLLEQYGYWVLFFALLLELIALPLPGEFIMTYAGLIVYQGQLNWVLSIAVAGIGACIGMSISYWIGYRLGTPFFEKYGRRIHFGPDKLEHVSRWYERYGNKLLLVAYFIPGVRHMTGLFSGVTRLPFRKYAAFAYPGALLWVSLFISLGRLLGPKWEAYHHTINRYMVLSGILMTVIYLCVYVYRKKKEALKGLIVKSLEKGHERFQSMGKVKFIVVAAFAVLVLFTSLLIGLIQDFLAHEFAMFDEVTVFILHQIFDPRWTPAMNDAVILGTYRFFLPVFAVTGIWIVLRGKDRVLELTVLAVVLIAGEGLNHALRYWFHRVGPQGGLEGLTFPSEPTMLAITIYGFAAYLLFRHYGNYFVRSLAFIAVIAVCLAVGIGLVYLQEQYPSDIAAGYVFGGAWLSMSVILLEIMRTIRGFKRD</sequence>
<feature type="transmembrane region" description="Helical" evidence="2">
    <location>
        <begin position="174"/>
        <end position="193"/>
    </location>
</feature>
<reference evidence="5 6" key="1">
    <citation type="submission" date="2018-10" db="EMBL/GenBank/DDBJ databases">
        <title>Genome Sequence of Cohnella sp.</title>
        <authorList>
            <person name="Srinivasan S."/>
            <person name="Kim M.K."/>
        </authorList>
    </citation>
    <scope>NUCLEOTIDE SEQUENCE [LARGE SCALE GENOMIC DNA]</scope>
    <source>
        <strain evidence="5 6">18JY8-7</strain>
    </source>
</reference>
<dbReference type="InterPro" id="IPR032816">
    <property type="entry name" value="VTT_dom"/>
</dbReference>
<dbReference type="InterPro" id="IPR000326">
    <property type="entry name" value="PAP2/HPO"/>
</dbReference>
<evidence type="ECO:0000313" key="6">
    <source>
        <dbReference type="Proteomes" id="UP000269097"/>
    </source>
</evidence>
<accession>A0A3G3JV57</accession>
<keyword evidence="2" id="KW-0472">Membrane</keyword>
<dbReference type="InterPro" id="IPR036938">
    <property type="entry name" value="PAP2/HPO_sf"/>
</dbReference>
<feature type="transmembrane region" description="Helical" evidence="2">
    <location>
        <begin position="374"/>
        <end position="393"/>
    </location>
</feature>